<organism evidence="2 3">
    <name type="scientific">Pelotomaculum propionicicum</name>
    <dbReference type="NCBI Taxonomy" id="258475"/>
    <lineage>
        <taxon>Bacteria</taxon>
        <taxon>Bacillati</taxon>
        <taxon>Bacillota</taxon>
        <taxon>Clostridia</taxon>
        <taxon>Eubacteriales</taxon>
        <taxon>Desulfotomaculaceae</taxon>
        <taxon>Pelotomaculum</taxon>
    </lineage>
</organism>
<evidence type="ECO:0000313" key="2">
    <source>
        <dbReference type="EMBL" id="TEB09406.1"/>
    </source>
</evidence>
<accession>A0A4Y7RKQ6</accession>
<name>A0A4Y7RKQ6_9FIRM</name>
<reference evidence="2 3" key="1">
    <citation type="journal article" date="2018" name="Environ. Microbiol.">
        <title>Novel energy conservation strategies and behaviour of Pelotomaculum schinkii driving syntrophic propionate catabolism.</title>
        <authorList>
            <person name="Hidalgo-Ahumada C.A.P."/>
            <person name="Nobu M.K."/>
            <person name="Narihiro T."/>
            <person name="Tamaki H."/>
            <person name="Liu W.T."/>
            <person name="Kamagata Y."/>
            <person name="Stams A.J.M."/>
            <person name="Imachi H."/>
            <person name="Sousa D.Z."/>
        </authorList>
    </citation>
    <scope>NUCLEOTIDE SEQUENCE [LARGE SCALE GENOMIC DNA]</scope>
    <source>
        <strain evidence="2 3">MGP</strain>
    </source>
</reference>
<sequence length="86" mass="8552">MPIFEYKCGDCAKIFEVLQLPGVNKELKCSACGGTNLKKLISAPFLPSSVGKPANDSPSCASCETQPGCPGAGSCGAEVPCGGGAG</sequence>
<feature type="domain" description="Putative regulatory protein FmdB zinc ribbon" evidence="1">
    <location>
        <begin position="1"/>
        <end position="42"/>
    </location>
</feature>
<dbReference type="Gene3D" id="2.20.28.30">
    <property type="entry name" value="RNA polymerase ii, chain L"/>
    <property type="match status" value="1"/>
</dbReference>
<proteinExistence type="predicted"/>
<gene>
    <name evidence="2" type="ORF">Pmgp_03177</name>
</gene>
<dbReference type="OrthoDB" id="9813321at2"/>
<dbReference type="Proteomes" id="UP000297597">
    <property type="component" value="Unassembled WGS sequence"/>
</dbReference>
<protein>
    <recommendedName>
        <fullName evidence="1">Putative regulatory protein FmdB zinc ribbon domain-containing protein</fullName>
    </recommendedName>
</protein>
<dbReference type="NCBIfam" id="TIGR02605">
    <property type="entry name" value="CxxC_CxxC_SSSS"/>
    <property type="match status" value="1"/>
</dbReference>
<dbReference type="SMART" id="SM00834">
    <property type="entry name" value="CxxC_CXXC_SSSS"/>
    <property type="match status" value="1"/>
</dbReference>
<dbReference type="AlphaFoldDB" id="A0A4Y7RKQ6"/>
<dbReference type="Pfam" id="PF09723">
    <property type="entry name" value="Zn_ribbon_8"/>
    <property type="match status" value="1"/>
</dbReference>
<evidence type="ECO:0000259" key="1">
    <source>
        <dbReference type="SMART" id="SM00834"/>
    </source>
</evidence>
<dbReference type="RefSeq" id="WP_134215102.1">
    <property type="nucleotide sequence ID" value="NZ_QFFZ01000049.1"/>
</dbReference>
<evidence type="ECO:0000313" key="3">
    <source>
        <dbReference type="Proteomes" id="UP000297597"/>
    </source>
</evidence>
<comment type="caution">
    <text evidence="2">The sequence shown here is derived from an EMBL/GenBank/DDBJ whole genome shotgun (WGS) entry which is preliminary data.</text>
</comment>
<dbReference type="InterPro" id="IPR013429">
    <property type="entry name" value="Regulatory_FmdB_Zinc_ribbon"/>
</dbReference>
<dbReference type="EMBL" id="QFFZ01000049">
    <property type="protein sequence ID" value="TEB09406.1"/>
    <property type="molecule type" value="Genomic_DNA"/>
</dbReference>
<keyword evidence="3" id="KW-1185">Reference proteome</keyword>